<dbReference type="Pfam" id="PF01408">
    <property type="entry name" value="GFO_IDH_MocA"/>
    <property type="match status" value="1"/>
</dbReference>
<proteinExistence type="inferred from homology"/>
<comment type="similarity">
    <text evidence="1">Belongs to the Gfo/Idh/MocA family.</text>
</comment>
<evidence type="ECO:0000256" key="3">
    <source>
        <dbReference type="ARBA" id="ARBA00038984"/>
    </source>
</evidence>
<organism evidence="8 9">
    <name type="scientific">Gibberella intermedia</name>
    <name type="common">Bulb rot disease fungus</name>
    <name type="synonym">Fusarium proliferatum</name>
    <dbReference type="NCBI Taxonomy" id="948311"/>
    <lineage>
        <taxon>Eukaryota</taxon>
        <taxon>Fungi</taxon>
        <taxon>Dikarya</taxon>
        <taxon>Ascomycota</taxon>
        <taxon>Pezizomycotina</taxon>
        <taxon>Sordariomycetes</taxon>
        <taxon>Hypocreomycetidae</taxon>
        <taxon>Hypocreales</taxon>
        <taxon>Nectriaceae</taxon>
        <taxon>Fusarium</taxon>
        <taxon>Fusarium fujikuroi species complex</taxon>
    </lineage>
</organism>
<dbReference type="SUPFAM" id="SSF55347">
    <property type="entry name" value="Glyceraldehyde-3-phosphate dehydrogenase-like, C-terminal domain"/>
    <property type="match status" value="1"/>
</dbReference>
<evidence type="ECO:0000256" key="2">
    <source>
        <dbReference type="ARBA" id="ARBA00023002"/>
    </source>
</evidence>
<dbReference type="PANTHER" id="PTHR22604">
    <property type="entry name" value="OXIDOREDUCTASES"/>
    <property type="match status" value="1"/>
</dbReference>
<sequence>MITFLMWKPRVHRNEVSARAPDQRWLWCFSRQITTFLQQWLESRPTVKEGPKSSDPVRFGILSTAMINPAGLIRPVETHPNVVIKAIASRDVRNAQKAAKTYKIEKAYGSYEELLADPEIDAVYISLPNGMHAEWAKKALSAGKHALIEKPVSSNGHEAASIFDAAKENNKVAVEAFHWRYHPAAHVVKSLVDSGRYGRVLSTCARMTTPAGSIPKSDIRWQWDLAGGSLMDMTYTVSATRYILGAETPVNVEFAKARPLKGDGRVDEAMEARLQFETDGGFVQSDIKTDMNQSFAGRLVPRVWELPSIRIELEHATIYYYNFMMPHIYHYIQVTDKQTGQTHTQKHYSFGPSWGPRSEPWWSTYRYQLEAFVDKVTGKEPAHWISPEDSIAQMRTLDAIYVKSGLGKRPSTASAAKSG</sequence>
<feature type="domain" description="Gfo/Idh/MocA-like oxidoreductase N-terminal" evidence="6">
    <location>
        <begin position="73"/>
        <end position="174"/>
    </location>
</feature>
<keyword evidence="2" id="KW-0560">Oxidoreductase</keyword>
<dbReference type="Pfam" id="PF22725">
    <property type="entry name" value="GFO_IDH_MocA_C3"/>
    <property type="match status" value="1"/>
</dbReference>
<evidence type="ECO:0000259" key="7">
    <source>
        <dbReference type="Pfam" id="PF22725"/>
    </source>
</evidence>
<protein>
    <recommendedName>
        <fullName evidence="3">D-xylose 1-dehydrogenase (NADP(+), D-xylono-1,5-lactone-forming)</fullName>
        <ecNumber evidence="3">1.1.1.179</ecNumber>
    </recommendedName>
    <alternativeName>
        <fullName evidence="4">D-xylose-NADP dehydrogenase</fullName>
    </alternativeName>
</protein>
<dbReference type="EC" id="1.1.1.179" evidence="3"/>
<feature type="domain" description="GFO/IDH/MocA-like oxidoreductase" evidence="7">
    <location>
        <begin position="188"/>
        <end position="278"/>
    </location>
</feature>
<dbReference type="GO" id="GO:0047837">
    <property type="term" value="F:D-xylose 1-dehydrogenase (NADP+) activity"/>
    <property type="evidence" value="ECO:0007669"/>
    <property type="project" value="UniProtKB-EC"/>
</dbReference>
<dbReference type="Gene3D" id="3.40.50.720">
    <property type="entry name" value="NAD(P)-binding Rossmann-like Domain"/>
    <property type="match status" value="1"/>
</dbReference>
<dbReference type="InterPro" id="IPR000683">
    <property type="entry name" value="Gfo/Idh/MocA-like_OxRdtase_N"/>
</dbReference>
<dbReference type="InterPro" id="IPR036291">
    <property type="entry name" value="NAD(P)-bd_dom_sf"/>
</dbReference>
<gene>
    <name evidence="8" type="ORF">FPRO05_14190</name>
</gene>
<dbReference type="Proteomes" id="UP000251714">
    <property type="component" value="Unassembled WGS sequence"/>
</dbReference>
<comment type="caution">
    <text evidence="8">The sequence shown here is derived from an EMBL/GenBank/DDBJ whole genome shotgun (WGS) entry which is preliminary data.</text>
</comment>
<dbReference type="InterPro" id="IPR050984">
    <property type="entry name" value="Gfo/Idh/MocA_domain"/>
</dbReference>
<evidence type="ECO:0000313" key="9">
    <source>
        <dbReference type="Proteomes" id="UP000251714"/>
    </source>
</evidence>
<dbReference type="GO" id="GO:0000166">
    <property type="term" value="F:nucleotide binding"/>
    <property type="evidence" value="ECO:0007669"/>
    <property type="project" value="InterPro"/>
</dbReference>
<accession>A0A365MTV4</accession>
<evidence type="ECO:0000256" key="1">
    <source>
        <dbReference type="ARBA" id="ARBA00010928"/>
    </source>
</evidence>
<dbReference type="InterPro" id="IPR055170">
    <property type="entry name" value="GFO_IDH_MocA-like_dom"/>
</dbReference>
<dbReference type="EMBL" id="PKMI01000042">
    <property type="protein sequence ID" value="RBA11838.1"/>
    <property type="molecule type" value="Genomic_DNA"/>
</dbReference>
<dbReference type="PANTHER" id="PTHR22604:SF105">
    <property type="entry name" value="TRANS-1,2-DIHYDROBENZENE-1,2-DIOL DEHYDROGENASE"/>
    <property type="match status" value="1"/>
</dbReference>
<dbReference type="AlphaFoldDB" id="A0A365MTV4"/>
<evidence type="ECO:0000259" key="6">
    <source>
        <dbReference type="Pfam" id="PF01408"/>
    </source>
</evidence>
<dbReference type="Gene3D" id="3.30.360.10">
    <property type="entry name" value="Dihydrodipicolinate Reductase, domain 2"/>
    <property type="match status" value="1"/>
</dbReference>
<comment type="catalytic activity">
    <reaction evidence="5">
        <text>D-xylose + NADP(+) = D-xylono-1,5-lactone + NADPH + H(+)</text>
        <dbReference type="Rhea" id="RHEA:22000"/>
        <dbReference type="ChEBI" id="CHEBI:15378"/>
        <dbReference type="ChEBI" id="CHEBI:15867"/>
        <dbReference type="ChEBI" id="CHEBI:53455"/>
        <dbReference type="ChEBI" id="CHEBI:57783"/>
        <dbReference type="ChEBI" id="CHEBI:58349"/>
        <dbReference type="EC" id="1.1.1.179"/>
    </reaction>
</comment>
<evidence type="ECO:0000256" key="5">
    <source>
        <dbReference type="ARBA" id="ARBA00049233"/>
    </source>
</evidence>
<name>A0A365MTV4_GIBIN</name>
<reference evidence="8 9" key="1">
    <citation type="submission" date="2017-12" db="EMBL/GenBank/DDBJ databases">
        <title>Genome sequence of the mycotoxigenic crop pathogen Fusarium proliferatum, strain ITEM 2341 from Date Palm.</title>
        <authorList>
            <person name="Almiman B.F."/>
            <person name="Shittu T.A."/>
            <person name="Muthumeenakshi S."/>
            <person name="Baroncelli R."/>
            <person name="Sreenivasaprasada S."/>
        </authorList>
    </citation>
    <scope>NUCLEOTIDE SEQUENCE [LARGE SCALE GENOMIC DNA]</scope>
    <source>
        <strain evidence="8 9">ITEM 2341</strain>
    </source>
</reference>
<dbReference type="SUPFAM" id="SSF51735">
    <property type="entry name" value="NAD(P)-binding Rossmann-fold domains"/>
    <property type="match status" value="1"/>
</dbReference>
<evidence type="ECO:0000313" key="8">
    <source>
        <dbReference type="EMBL" id="RBA11838.1"/>
    </source>
</evidence>
<evidence type="ECO:0000256" key="4">
    <source>
        <dbReference type="ARBA" id="ARBA00042988"/>
    </source>
</evidence>